<dbReference type="Pfam" id="PF07508">
    <property type="entry name" value="Recombinase"/>
    <property type="match status" value="1"/>
</dbReference>
<dbReference type="PANTHER" id="PTHR30461">
    <property type="entry name" value="DNA-INVERTASE FROM LAMBDOID PROPHAGE"/>
    <property type="match status" value="1"/>
</dbReference>
<dbReference type="Pfam" id="PF13408">
    <property type="entry name" value="Zn_ribbon_recom"/>
    <property type="match status" value="1"/>
</dbReference>
<evidence type="ECO:0000256" key="2">
    <source>
        <dbReference type="ARBA" id="ARBA00023172"/>
    </source>
</evidence>
<evidence type="ECO:0000313" key="5">
    <source>
        <dbReference type="Proteomes" id="UP001316384"/>
    </source>
</evidence>
<proteinExistence type="predicted"/>
<name>A0ABY5KRY3_9CELL</name>
<dbReference type="InterPro" id="IPR038109">
    <property type="entry name" value="DNA_bind_recomb_sf"/>
</dbReference>
<dbReference type="EMBL" id="CP101987">
    <property type="protein sequence ID" value="UUI73242.1"/>
    <property type="molecule type" value="Genomic_DNA"/>
</dbReference>
<evidence type="ECO:0000259" key="3">
    <source>
        <dbReference type="PROSITE" id="PS51737"/>
    </source>
</evidence>
<keyword evidence="1" id="KW-0238">DNA-binding</keyword>
<keyword evidence="2" id="KW-0233">DNA recombination</keyword>
<dbReference type="CDD" id="cd00338">
    <property type="entry name" value="Ser_Recombinase"/>
    <property type="match status" value="1"/>
</dbReference>
<dbReference type="Pfam" id="PF00239">
    <property type="entry name" value="Resolvase"/>
    <property type="match status" value="1"/>
</dbReference>
<dbReference type="PROSITE" id="PS51737">
    <property type="entry name" value="RECOMBINASE_DNA_BIND"/>
    <property type="match status" value="1"/>
</dbReference>
<dbReference type="InterPro" id="IPR011109">
    <property type="entry name" value="DNA_bind_recombinase_dom"/>
</dbReference>
<dbReference type="RefSeq" id="WP_227577551.1">
    <property type="nucleotide sequence ID" value="NZ_CP101987.1"/>
</dbReference>
<dbReference type="InterPro" id="IPR050639">
    <property type="entry name" value="SSR_resolvase"/>
</dbReference>
<dbReference type="InterPro" id="IPR006119">
    <property type="entry name" value="Resolv_N"/>
</dbReference>
<reference evidence="4 5" key="1">
    <citation type="submission" date="2022-07" db="EMBL/GenBank/DDBJ databases">
        <title>Novel species in genus cellulomonas.</title>
        <authorList>
            <person name="Ye L."/>
        </authorList>
    </citation>
    <scope>NUCLEOTIDE SEQUENCE [LARGE SCALE GENOMIC DNA]</scope>
    <source>
        <strain evidence="5">zg-B89</strain>
    </source>
</reference>
<dbReference type="SUPFAM" id="SSF53041">
    <property type="entry name" value="Resolvase-like"/>
    <property type="match status" value="1"/>
</dbReference>
<dbReference type="PANTHER" id="PTHR30461:SF2">
    <property type="entry name" value="SERINE RECOMBINASE PINE-RELATED"/>
    <property type="match status" value="1"/>
</dbReference>
<organism evidence="4 5">
    <name type="scientific">Cellulomonas xiejunii</name>
    <dbReference type="NCBI Taxonomy" id="2968083"/>
    <lineage>
        <taxon>Bacteria</taxon>
        <taxon>Bacillati</taxon>
        <taxon>Actinomycetota</taxon>
        <taxon>Actinomycetes</taxon>
        <taxon>Micrococcales</taxon>
        <taxon>Cellulomonadaceae</taxon>
        <taxon>Cellulomonas</taxon>
    </lineage>
</organism>
<dbReference type="Gene3D" id="3.90.1750.20">
    <property type="entry name" value="Putative Large Serine Recombinase, Chain B, Domain 2"/>
    <property type="match status" value="1"/>
</dbReference>
<accession>A0ABY5KRY3</accession>
<dbReference type="Proteomes" id="UP001316384">
    <property type="component" value="Chromosome"/>
</dbReference>
<dbReference type="Gene3D" id="3.40.50.1390">
    <property type="entry name" value="Resolvase, N-terminal catalytic domain"/>
    <property type="match status" value="1"/>
</dbReference>
<dbReference type="SMART" id="SM00857">
    <property type="entry name" value="Resolvase"/>
    <property type="match status" value="1"/>
</dbReference>
<dbReference type="InterPro" id="IPR025827">
    <property type="entry name" value="Zn_ribbon_recom_dom"/>
</dbReference>
<gene>
    <name evidence="4" type="ORF">NP048_07345</name>
</gene>
<keyword evidence="5" id="KW-1185">Reference proteome</keyword>
<dbReference type="InterPro" id="IPR036162">
    <property type="entry name" value="Resolvase-like_N_sf"/>
</dbReference>
<sequence>MRILGVLRLSRTDAASTSIERQREAVERWAALTGHEITAWAIDEDVSGDVAPWARPDLGQYLPRTLANRDASPAEKRAALAACRAGEWDALVTWNLDRLSRRAADLLAVIDWARAEGRPVFDTQGTEYTGPAGAITVAVLGGLAQGERERMVARARSSFDKLSREGRWRGGTPPFGYRVATGEDGHKRLAVDPDAAALVRALADRIRGGESANGICADLNRHGVPTPSGRGEWRTGNLMRVMTSDRMLGQMVREETQPDGGRREYVVRGADGLPVQRAEAILTRSELDEIRAILSENRKGSGRQPGARLDRALLLRVLWCWECATEGRDEPMYRVNGGRGQKYYRCGSRARQGSQLCTNGVLPCADVDDVVTRAILGDWGHKPVTRRVWVQGNDVAARVAEITEALAQMREDRAAGMYSTTAGLAEFRATYSELERRREELMAQERIPSGWREEETGETLADRWQAAGDDAARNAILRASGVRFYVERGTGKRGQDVASRLRVAFRLPGEVDADQSAEPMPLPSSASALADWASHLFGEHLTGPDAVPVVSSDVV</sequence>
<feature type="domain" description="Recombinase" evidence="3">
    <location>
        <begin position="174"/>
        <end position="300"/>
    </location>
</feature>
<evidence type="ECO:0000256" key="1">
    <source>
        <dbReference type="ARBA" id="ARBA00023125"/>
    </source>
</evidence>
<protein>
    <submittedName>
        <fullName evidence="4">Recombinase family protein</fullName>
    </submittedName>
</protein>
<evidence type="ECO:0000313" key="4">
    <source>
        <dbReference type="EMBL" id="UUI73242.1"/>
    </source>
</evidence>